<feature type="region of interest" description="Disordered" evidence="1">
    <location>
        <begin position="34"/>
        <end position="83"/>
    </location>
</feature>
<evidence type="ECO:0000313" key="2">
    <source>
        <dbReference type="EMBL" id="KAJ1193895.1"/>
    </source>
</evidence>
<dbReference type="AlphaFoldDB" id="A0AAV7UXR8"/>
<proteinExistence type="predicted"/>
<dbReference type="Proteomes" id="UP001066276">
    <property type="component" value="Chromosome 2_2"/>
</dbReference>
<sequence length="83" mass="9090">MGIVADLNQTSAVVIRVNTQIAARREAPCCASRPEIGNPLSLRQKPRVPQQIKEETERTRAAKGTLYSMRSPPALVDGGCKRM</sequence>
<reference evidence="2" key="1">
    <citation type="journal article" date="2022" name="bioRxiv">
        <title>Sequencing and chromosome-scale assembly of the giantPleurodeles waltlgenome.</title>
        <authorList>
            <person name="Brown T."/>
            <person name="Elewa A."/>
            <person name="Iarovenko S."/>
            <person name="Subramanian E."/>
            <person name="Araus A.J."/>
            <person name="Petzold A."/>
            <person name="Susuki M."/>
            <person name="Suzuki K.-i.T."/>
            <person name="Hayashi T."/>
            <person name="Toyoda A."/>
            <person name="Oliveira C."/>
            <person name="Osipova E."/>
            <person name="Leigh N.D."/>
            <person name="Simon A."/>
            <person name="Yun M.H."/>
        </authorList>
    </citation>
    <scope>NUCLEOTIDE SEQUENCE</scope>
    <source>
        <strain evidence="2">20211129_DDA</strain>
        <tissue evidence="2">Liver</tissue>
    </source>
</reference>
<accession>A0AAV7UXR8</accession>
<protein>
    <submittedName>
        <fullName evidence="2">Uncharacterized protein</fullName>
    </submittedName>
</protein>
<organism evidence="2 3">
    <name type="scientific">Pleurodeles waltl</name>
    <name type="common">Iberian ribbed newt</name>
    <dbReference type="NCBI Taxonomy" id="8319"/>
    <lineage>
        <taxon>Eukaryota</taxon>
        <taxon>Metazoa</taxon>
        <taxon>Chordata</taxon>
        <taxon>Craniata</taxon>
        <taxon>Vertebrata</taxon>
        <taxon>Euteleostomi</taxon>
        <taxon>Amphibia</taxon>
        <taxon>Batrachia</taxon>
        <taxon>Caudata</taxon>
        <taxon>Salamandroidea</taxon>
        <taxon>Salamandridae</taxon>
        <taxon>Pleurodelinae</taxon>
        <taxon>Pleurodeles</taxon>
    </lineage>
</organism>
<evidence type="ECO:0000313" key="3">
    <source>
        <dbReference type="Proteomes" id="UP001066276"/>
    </source>
</evidence>
<comment type="caution">
    <text evidence="2">The sequence shown here is derived from an EMBL/GenBank/DDBJ whole genome shotgun (WGS) entry which is preliminary data.</text>
</comment>
<dbReference type="EMBL" id="JANPWB010000004">
    <property type="protein sequence ID" value="KAJ1193895.1"/>
    <property type="molecule type" value="Genomic_DNA"/>
</dbReference>
<gene>
    <name evidence="2" type="ORF">NDU88_003191</name>
</gene>
<name>A0AAV7UXR8_PLEWA</name>
<evidence type="ECO:0000256" key="1">
    <source>
        <dbReference type="SAM" id="MobiDB-lite"/>
    </source>
</evidence>
<keyword evidence="3" id="KW-1185">Reference proteome</keyword>